<reference evidence="2" key="1">
    <citation type="submission" date="2022-11" db="UniProtKB">
        <authorList>
            <consortium name="WormBaseParasite"/>
        </authorList>
    </citation>
    <scope>IDENTIFICATION</scope>
</reference>
<protein>
    <submittedName>
        <fullName evidence="2">PDZ domain-containing protein</fullName>
    </submittedName>
</protein>
<dbReference type="WBParaSite" id="ES5_v2.g13924.t1">
    <property type="protein sequence ID" value="ES5_v2.g13924.t1"/>
    <property type="gene ID" value="ES5_v2.g13924"/>
</dbReference>
<sequence length="149" mass="16595">MNYKEQIPDVPTSAVSVVSTTSTLPPPPKKPSPPEKKPEPTQILGYGPAFPEKLFERLQLKVEMPATIRLRFQLTKSVIISFIPDGSQAIGILESGDWIRSIDGTKIESRRKVYTLLKQKTKTEAYTVIFLHAFKACKTAQGQPELDLA</sequence>
<accession>A0AC34F9W3</accession>
<organism evidence="1 2">
    <name type="scientific">Panagrolaimus sp. ES5</name>
    <dbReference type="NCBI Taxonomy" id="591445"/>
    <lineage>
        <taxon>Eukaryota</taxon>
        <taxon>Metazoa</taxon>
        <taxon>Ecdysozoa</taxon>
        <taxon>Nematoda</taxon>
        <taxon>Chromadorea</taxon>
        <taxon>Rhabditida</taxon>
        <taxon>Tylenchina</taxon>
        <taxon>Panagrolaimomorpha</taxon>
        <taxon>Panagrolaimoidea</taxon>
        <taxon>Panagrolaimidae</taxon>
        <taxon>Panagrolaimus</taxon>
    </lineage>
</organism>
<name>A0AC34F9W3_9BILA</name>
<dbReference type="Proteomes" id="UP000887579">
    <property type="component" value="Unplaced"/>
</dbReference>
<evidence type="ECO:0000313" key="1">
    <source>
        <dbReference type="Proteomes" id="UP000887579"/>
    </source>
</evidence>
<evidence type="ECO:0000313" key="2">
    <source>
        <dbReference type="WBParaSite" id="ES5_v2.g13924.t1"/>
    </source>
</evidence>
<proteinExistence type="predicted"/>